<dbReference type="EMBL" id="CP045273">
    <property type="protein sequence ID" value="QJX80552.1"/>
    <property type="molecule type" value="Genomic_DNA"/>
</dbReference>
<geneLocation type="plasmid" evidence="2">
    <name>pfdu301a</name>
</geneLocation>
<accession>A0A6M6E0Q2</accession>
<name>A0A6M6E0Q2_PRIMG</name>
<reference evidence="1 2" key="1">
    <citation type="submission" date="2019-10" db="EMBL/GenBank/DDBJ databases">
        <title>Complete genome sequences for adaption low water activity.</title>
        <authorList>
            <person name="Zhao L."/>
            <person name="Zhong J."/>
        </authorList>
    </citation>
    <scope>NUCLEOTIDE SEQUENCE [LARGE SCALE GENOMIC DNA]</scope>
    <source>
        <strain evidence="1 2">FDU301</strain>
        <plasmid evidence="2">pfdu301a</plasmid>
    </source>
</reference>
<evidence type="ECO:0000313" key="2">
    <source>
        <dbReference type="Proteomes" id="UP000501076"/>
    </source>
</evidence>
<organism evidence="1 2">
    <name type="scientific">Priestia megaterium</name>
    <name type="common">Bacillus megaterium</name>
    <dbReference type="NCBI Taxonomy" id="1404"/>
    <lineage>
        <taxon>Bacteria</taxon>
        <taxon>Bacillati</taxon>
        <taxon>Bacillota</taxon>
        <taxon>Bacilli</taxon>
        <taxon>Bacillales</taxon>
        <taxon>Bacillaceae</taxon>
        <taxon>Priestia</taxon>
    </lineage>
</organism>
<keyword evidence="1" id="KW-0614">Plasmid</keyword>
<evidence type="ECO:0000313" key="1">
    <source>
        <dbReference type="EMBL" id="QJX80552.1"/>
    </source>
</evidence>
<proteinExistence type="predicted"/>
<dbReference type="RefSeq" id="WP_171778546.1">
    <property type="nucleotide sequence ID" value="NZ_CP045273.1"/>
</dbReference>
<sequence>MKNRYEFHYEVLENFQGSKDNFWRCEKYLAIDFERNGFSVEELISDGKIKVGIKRSETVYYMALDVFQGSDDVFWSSEIYDIEDIESNGFTVDSLMEEGKIKLWQKEDDK</sequence>
<gene>
    <name evidence="1" type="ORF">FDZ14_31170</name>
</gene>
<dbReference type="Proteomes" id="UP000501076">
    <property type="component" value="Plasmid pFDU301A"/>
</dbReference>
<dbReference type="AlphaFoldDB" id="A0A6M6E0Q2"/>
<protein>
    <submittedName>
        <fullName evidence="1">Uncharacterized protein</fullName>
    </submittedName>
</protein>